<evidence type="ECO:0000259" key="1">
    <source>
        <dbReference type="PROSITE" id="PS50234"/>
    </source>
</evidence>
<evidence type="ECO:0000313" key="2">
    <source>
        <dbReference type="EMBL" id="QEZ70092.1"/>
    </source>
</evidence>
<accession>A0A5P3XIJ2</accession>
<evidence type="ECO:0000313" key="3">
    <source>
        <dbReference type="Proteomes" id="UP000326961"/>
    </source>
</evidence>
<dbReference type="AlphaFoldDB" id="A0A5P3XIJ2"/>
<dbReference type="PANTHER" id="PTHR24020">
    <property type="entry name" value="COLLAGEN ALPHA"/>
    <property type="match status" value="1"/>
</dbReference>
<reference evidence="2 3" key="1">
    <citation type="submission" date="2018-09" db="EMBL/GenBank/DDBJ databases">
        <title>A clostridial neurotoxin that targets Anopheles mosquitoes.</title>
        <authorList>
            <person name="Contreras E."/>
            <person name="Masuyer G."/>
            <person name="Qureshi N."/>
            <person name="Chawla S."/>
            <person name="Lim H.L."/>
            <person name="Chen J."/>
            <person name="Stenmark P."/>
            <person name="Gill S."/>
        </authorList>
    </citation>
    <scope>NUCLEOTIDE SEQUENCE [LARGE SCALE GENOMIC DNA]</scope>
    <source>
        <strain evidence="2 3">Cbm</strain>
    </source>
</reference>
<dbReference type="InterPro" id="IPR002035">
    <property type="entry name" value="VWF_A"/>
</dbReference>
<dbReference type="Proteomes" id="UP000326961">
    <property type="component" value="Chromosome"/>
</dbReference>
<sequence>MKKNRLVSLIMVLTMLIISSLGNIEGKSTSYAQETNNLTIKEVASENPIHTLDNKLLLEQSTEKISDTQLKVNLKIKGNEQGVNIKNTSFENKISDNFEISSENISVNGIKEKENIKSEVTNAKDSISVNLGDISSNEVDLSFEAKLKDNAQKRENESLNLKSEIRYKLENSEQEVLEKFPNAKVTLDEYVEKVNSEAIQAEYKSEPQIAQNAERCKGNKNLEINKSAKVNNNGTYNITLEAKGEGSIQNSKKADIVLVIDSSGSMNDKINKVKNAAKNLSENILNGSDDDQVRISVANFSYNYNFFQYYKPGASSEVQTNFTSNLNKINRAIYNINPGGGTNTQDGIWRAQNLLESSRDEANKYVVFFSDGLPVNSRDYWEYTGFDIHVKSAQREYYRYFTGYGAPTKVNIGGIAYEPRPETIYVNNNPRYKDAKFYSVGLFTNAPDKEKSQAVNFLKTIQNVIDPSEYADKYYTQDLNSINGIFNDISNEIKENINASVAKESVIHDVVSKEFNIVDKSWKITDLDGNEIQIPPENIVVSENSKGEDEITFKIGNIIANKKAGNGKLTGGVKVSFDISTKDPYFGGEKIPTNANAEIKYKDPINGSDKEQVFNKPVVDIPYQTGKVTIKKEIVKKDKNGNWTVAKDVDVNRSDRFSISILGNSGSQNHKYTVDLNGNTETSMPFYLRGEKTDISSNKDFSMNYFTEGLYGVEEIVPMNYEKVQVWIDGDPTDNGTKWVKFEEYVNHKENIEKGKVRDGKLFIGKDNNNINIKVSNTLVNDMFWQDKAYVENKLKYD</sequence>
<dbReference type="CDD" id="cd00198">
    <property type="entry name" value="vWFA"/>
    <property type="match status" value="1"/>
</dbReference>
<dbReference type="EMBL" id="CP032452">
    <property type="protein sequence ID" value="QEZ70092.1"/>
    <property type="molecule type" value="Genomic_DNA"/>
</dbReference>
<dbReference type="Pfam" id="PF00092">
    <property type="entry name" value="VWA"/>
    <property type="match status" value="1"/>
</dbReference>
<organism evidence="2 3">
    <name type="scientific">Paraclostridium bifermentans</name>
    <name type="common">Clostridium bifermentans</name>
    <dbReference type="NCBI Taxonomy" id="1490"/>
    <lineage>
        <taxon>Bacteria</taxon>
        <taxon>Bacillati</taxon>
        <taxon>Bacillota</taxon>
        <taxon>Clostridia</taxon>
        <taxon>Peptostreptococcales</taxon>
        <taxon>Peptostreptococcaceae</taxon>
        <taxon>Paraclostridium</taxon>
    </lineage>
</organism>
<dbReference type="InterPro" id="IPR050525">
    <property type="entry name" value="ECM_Assembly_Org"/>
</dbReference>
<dbReference type="PROSITE" id="PS50234">
    <property type="entry name" value="VWFA"/>
    <property type="match status" value="1"/>
</dbReference>
<name>A0A5P3XIJ2_PARBF</name>
<dbReference type="RefSeq" id="WP_150887039.1">
    <property type="nucleotide sequence ID" value="NZ_CP032452.1"/>
</dbReference>
<gene>
    <name evidence="2" type="ORF">D4A35_14770</name>
</gene>
<feature type="domain" description="VWFA" evidence="1">
    <location>
        <begin position="255"/>
        <end position="489"/>
    </location>
</feature>
<dbReference type="SUPFAM" id="SSF53300">
    <property type="entry name" value="vWA-like"/>
    <property type="match status" value="1"/>
</dbReference>
<protein>
    <submittedName>
        <fullName evidence="2">VWA domain-containing protein</fullName>
    </submittedName>
</protein>
<dbReference type="InterPro" id="IPR036465">
    <property type="entry name" value="vWFA_dom_sf"/>
</dbReference>
<dbReference type="SMART" id="SM00327">
    <property type="entry name" value="VWA"/>
    <property type="match status" value="1"/>
</dbReference>
<dbReference type="Gene3D" id="3.40.50.410">
    <property type="entry name" value="von Willebrand factor, type A domain"/>
    <property type="match status" value="1"/>
</dbReference>
<proteinExistence type="predicted"/>
<dbReference type="PANTHER" id="PTHR24020:SF20">
    <property type="entry name" value="PH DOMAIN-CONTAINING PROTEIN"/>
    <property type="match status" value="1"/>
</dbReference>